<gene>
    <name evidence="2" type="ordered locus">NRG857_05720</name>
</gene>
<dbReference type="EMBL" id="CP001855">
    <property type="protein sequence ID" value="ADR26573.1"/>
    <property type="molecule type" value="Genomic_DNA"/>
</dbReference>
<organism evidence="2 3">
    <name type="scientific">Escherichia coli O83:H1 (strain NRG 857C / AIEC)</name>
    <dbReference type="NCBI Taxonomy" id="685038"/>
    <lineage>
        <taxon>Bacteria</taxon>
        <taxon>Pseudomonadati</taxon>
        <taxon>Pseudomonadota</taxon>
        <taxon>Gammaproteobacteria</taxon>
        <taxon>Enterobacterales</taxon>
        <taxon>Enterobacteriaceae</taxon>
        <taxon>Escherichia</taxon>
    </lineage>
</organism>
<dbReference type="Proteomes" id="UP000008614">
    <property type="component" value="Chromosome"/>
</dbReference>
<feature type="transmembrane region" description="Helical" evidence="1">
    <location>
        <begin position="48"/>
        <end position="66"/>
    </location>
</feature>
<evidence type="ECO:0000313" key="2">
    <source>
        <dbReference type="EMBL" id="ADR26573.1"/>
    </source>
</evidence>
<dbReference type="KEGG" id="eln:NRG857_05720"/>
<keyword evidence="3" id="KW-1185">Reference proteome</keyword>
<dbReference type="HOGENOM" id="CLU_126475_0_0_6"/>
<dbReference type="AlphaFoldDB" id="A0A0H3EIJ7"/>
<name>A0A0H3EIJ7_ECO8N</name>
<protein>
    <submittedName>
        <fullName evidence="2">Uncharacterized protein</fullName>
    </submittedName>
</protein>
<feature type="transmembrane region" description="Helical" evidence="1">
    <location>
        <begin position="106"/>
        <end position="129"/>
    </location>
</feature>
<keyword evidence="1" id="KW-0472">Membrane</keyword>
<dbReference type="RefSeq" id="WP_001049527.1">
    <property type="nucleotide sequence ID" value="NC_017634.1"/>
</dbReference>
<proteinExistence type="predicted"/>
<keyword evidence="1" id="KW-0812">Transmembrane</keyword>
<evidence type="ECO:0000256" key="1">
    <source>
        <dbReference type="SAM" id="Phobius"/>
    </source>
</evidence>
<accession>A0A0H3EIJ7</accession>
<reference evidence="2 3" key="1">
    <citation type="journal article" date="2010" name="BMC Genomics">
        <title>Genome sequence of adherent-invasive Escherichia coli and comparative genomic analysis with other E. coli pathotypes.</title>
        <authorList>
            <person name="Nash J.H."/>
            <person name="Villegas A."/>
            <person name="Kropinski A.M."/>
            <person name="Aguilar-Valenzuela R."/>
            <person name="Konczy P."/>
            <person name="Mascarenhas M."/>
            <person name="Ziebell K."/>
            <person name="Torres A.G."/>
            <person name="Karmali M.A."/>
            <person name="Coombes B.K."/>
        </authorList>
    </citation>
    <scope>NUCLEOTIDE SEQUENCE [LARGE SCALE GENOMIC DNA]</scope>
    <source>
        <strain evidence="3">NRG 857C / AIEC</strain>
    </source>
</reference>
<evidence type="ECO:0000313" key="3">
    <source>
        <dbReference type="Proteomes" id="UP000008614"/>
    </source>
</evidence>
<sequence>MNLKKIATNTKNKITEKFNKLILEASKTPTQDEIKILERRSKKFNHSFFSYAVTGAIIVFCSQPLIKYANPILILLSGLLLSLTIIHLRILYISQTNRSWTKNKKTAYIILILSVCFLASTLTLLYQAYDNNITHKLYCKNIQQLIEKRIETEKNISIFSGMQCTPVYDYSLFGFNLL</sequence>
<feature type="transmembrane region" description="Helical" evidence="1">
    <location>
        <begin position="72"/>
        <end position="94"/>
    </location>
</feature>
<keyword evidence="1" id="KW-1133">Transmembrane helix</keyword>